<dbReference type="InterPro" id="IPR009996">
    <property type="entry name" value="YycH"/>
</dbReference>
<feature type="transmembrane region" description="Helical" evidence="1">
    <location>
        <begin position="9"/>
        <end position="28"/>
    </location>
</feature>
<keyword evidence="4" id="KW-1185">Reference proteome</keyword>
<feature type="domain" description="Regulatory protein YycH" evidence="2">
    <location>
        <begin position="4"/>
        <end position="428"/>
    </location>
</feature>
<dbReference type="CDD" id="cd15787">
    <property type="entry name" value="YycH_N"/>
    <property type="match status" value="1"/>
</dbReference>
<dbReference type="OrthoDB" id="2382185at2"/>
<dbReference type="RefSeq" id="WP_095656579.1">
    <property type="nucleotide sequence ID" value="NZ_NPOA01000012.1"/>
</dbReference>
<keyword evidence="1" id="KW-0472">Membrane</keyword>
<evidence type="ECO:0000313" key="4">
    <source>
        <dbReference type="Proteomes" id="UP000218887"/>
    </source>
</evidence>
<evidence type="ECO:0000313" key="3">
    <source>
        <dbReference type="EMBL" id="PAV28464.1"/>
    </source>
</evidence>
<sequence length="436" mass="50499">MKLETAKSFILVVLIGISLLLTYGLWSYQPEYAPLKESAVENDAVLGGIEESKKGVIEPTSIIFHSDDNHYGFTDPMGAKALYSDMQSWVLYNFETKQSEGIDWQNDGVEVIFPDDLPMSILQSLFDFNETDMEFPSWSFNRIYFTFVPENSSLTLQILSANGNQQATAVINDASNYEQLWSYISNIGTNELREYTLFNENNSPIYIPADKTTLGIRRVTINDIDPNLLVNALFTSPSAVRPIYNDGDRLYTDSQRQIRVYENGSSMEYYYPYSEEDDSFQPETKSLIDRSIKNINDHLGWTEEYNLQQVEGDTVRFQMFFEGLPVYDNSNLNLHLIEQRWKNQELSLYQRSLFTLENSFSDGSRELPSGRDIVYYLENNQNADYNMENIEDVQIGYRLDFHEDESITLVPTWYMNYNGNWIELIFEELTHFKGGS</sequence>
<dbReference type="Proteomes" id="UP000218887">
    <property type="component" value="Unassembled WGS sequence"/>
</dbReference>
<dbReference type="Gene3D" id="3.30.310.160">
    <property type="entry name" value="YycH protein, domain 2"/>
    <property type="match status" value="1"/>
</dbReference>
<evidence type="ECO:0000259" key="2">
    <source>
        <dbReference type="Pfam" id="PF07435"/>
    </source>
</evidence>
<evidence type="ECO:0000256" key="1">
    <source>
        <dbReference type="SAM" id="Phobius"/>
    </source>
</evidence>
<accession>A0A2A2IB00</accession>
<keyword evidence="1" id="KW-1133">Transmembrane helix</keyword>
<dbReference type="InterPro" id="IPR042274">
    <property type="entry name" value="YycH/YycI_2"/>
</dbReference>
<protein>
    <recommendedName>
        <fullName evidence="2">Regulatory protein YycH domain-containing protein</fullName>
    </recommendedName>
</protein>
<organism evidence="3 4">
    <name type="scientific">Virgibacillus profundi</name>
    <dbReference type="NCBI Taxonomy" id="2024555"/>
    <lineage>
        <taxon>Bacteria</taxon>
        <taxon>Bacillati</taxon>
        <taxon>Bacillota</taxon>
        <taxon>Bacilli</taxon>
        <taxon>Bacillales</taxon>
        <taxon>Bacillaceae</taxon>
        <taxon>Virgibacillus</taxon>
    </lineage>
</organism>
<gene>
    <name evidence="3" type="ORF">CIL05_16125</name>
</gene>
<keyword evidence="1" id="KW-0812">Transmembrane</keyword>
<name>A0A2A2IB00_9BACI</name>
<dbReference type="Pfam" id="PF07435">
    <property type="entry name" value="YycH"/>
    <property type="match status" value="1"/>
</dbReference>
<proteinExistence type="predicted"/>
<dbReference type="EMBL" id="NPOA01000012">
    <property type="protein sequence ID" value="PAV28464.1"/>
    <property type="molecule type" value="Genomic_DNA"/>
</dbReference>
<reference evidence="3 4" key="1">
    <citation type="submission" date="2017-08" db="EMBL/GenBank/DDBJ databases">
        <title>Virgibacillus indicus sp. nov. and Virgibacillus profoundi sp. nov, two moderately halophilic bacteria isolated from marine sediment by using the Microfluidic Streak Plate.</title>
        <authorList>
            <person name="Xu B."/>
            <person name="Hu B."/>
            <person name="Wang J."/>
            <person name="Zhu Y."/>
            <person name="Huang L."/>
            <person name="Du W."/>
            <person name="Huang Y."/>
        </authorList>
    </citation>
    <scope>NUCLEOTIDE SEQUENCE [LARGE SCALE GENOMIC DNA]</scope>
    <source>
        <strain evidence="3 4">IO3-P3-H5</strain>
    </source>
</reference>
<dbReference type="AlphaFoldDB" id="A0A2A2IB00"/>
<comment type="caution">
    <text evidence="3">The sequence shown here is derived from an EMBL/GenBank/DDBJ whole genome shotgun (WGS) entry which is preliminary data.</text>
</comment>